<dbReference type="InterPro" id="IPR002937">
    <property type="entry name" value="Amino_oxidase"/>
</dbReference>
<feature type="domain" description="Amine oxidase" evidence="1">
    <location>
        <begin position="17"/>
        <end position="499"/>
    </location>
</feature>
<proteinExistence type="predicted"/>
<dbReference type="OrthoDB" id="5046242at2759"/>
<dbReference type="Proteomes" id="UP000191024">
    <property type="component" value="Chromosome C"/>
</dbReference>
<reference evidence="3" key="1">
    <citation type="submission" date="2016-03" db="EMBL/GenBank/DDBJ databases">
        <authorList>
            <person name="Devillers H."/>
        </authorList>
    </citation>
    <scope>NUCLEOTIDE SEQUENCE [LARGE SCALE GENOMIC DNA]</scope>
</reference>
<dbReference type="InterPro" id="IPR036188">
    <property type="entry name" value="FAD/NAD-bd_sf"/>
</dbReference>
<sequence>MADSFIEVETLVVGGGISGLKAISDLIKHGCTSCLLVEARDRLGGRLHTVTGYQGRKYDLGASWHHDTLVNGLFLEELSLEKEEQAGYVFDDFLPLMFDKTRGRVDSDPELTLEILNEELMRFLELQFLEDVDAKDCSYFEMVVRYLFERRDLLSDEQIQYLPQASRFLELWHGIDWKTQSSKFLEIVHQGRNALVLHYDKIVKRIARTIPQDNFRLNTSVNQISRQGRNVLVKTADGLLYKCDYVIVTVPQSILELSLHDKDEAARIKFDPPLDSKIVRALNKTHYGSLGKVIFEFETCCWSKKFPKIVSLGQSNSSFANSVRQARDLNSLIHTLGHDTKYNYKNGQAWDFPLFFVNLAKTTGVPSFVMLMQEPLTAYIESLDDPVKVFEFFEPILKRLLEELSCTKAIELDLEGVRPEKADDSPVLKNIIWTRWTREVYSRGAYSACFPGDDPLDLVIALTSDEHARVRFAGEHTIMDGAGCVYGAWESGKREAAIINKAFGRV</sequence>
<dbReference type="PANTHER" id="PTHR10742">
    <property type="entry name" value="FLAVIN MONOAMINE OXIDASE"/>
    <property type="match status" value="1"/>
</dbReference>
<evidence type="ECO:0000259" key="1">
    <source>
        <dbReference type="Pfam" id="PF01593"/>
    </source>
</evidence>
<evidence type="ECO:0000313" key="2">
    <source>
        <dbReference type="EMBL" id="SCU85266.1"/>
    </source>
</evidence>
<keyword evidence="3" id="KW-1185">Reference proteome</keyword>
<dbReference type="GO" id="GO:0016491">
    <property type="term" value="F:oxidoreductase activity"/>
    <property type="evidence" value="ECO:0007669"/>
    <property type="project" value="InterPro"/>
</dbReference>
<dbReference type="InterPro" id="IPR050281">
    <property type="entry name" value="Flavin_monoamine_oxidase"/>
</dbReference>
<gene>
    <name evidence="2" type="ORF">LAMI_0C10660G</name>
</gene>
<name>A0A1G4J6C5_9SACH</name>
<organism evidence="2 3">
    <name type="scientific">Lachancea mirantina</name>
    <dbReference type="NCBI Taxonomy" id="1230905"/>
    <lineage>
        <taxon>Eukaryota</taxon>
        <taxon>Fungi</taxon>
        <taxon>Dikarya</taxon>
        <taxon>Ascomycota</taxon>
        <taxon>Saccharomycotina</taxon>
        <taxon>Saccharomycetes</taxon>
        <taxon>Saccharomycetales</taxon>
        <taxon>Saccharomycetaceae</taxon>
        <taxon>Lachancea</taxon>
    </lineage>
</organism>
<dbReference type="SUPFAM" id="SSF54373">
    <property type="entry name" value="FAD-linked reductases, C-terminal domain"/>
    <property type="match status" value="1"/>
</dbReference>
<accession>A0A1G4J6C5</accession>
<dbReference type="Gene3D" id="3.90.660.10">
    <property type="match status" value="1"/>
</dbReference>
<protein>
    <submittedName>
        <fullName evidence="2">LAMI_0C10660g1_1</fullName>
    </submittedName>
</protein>
<evidence type="ECO:0000313" key="3">
    <source>
        <dbReference type="Proteomes" id="UP000191024"/>
    </source>
</evidence>
<dbReference type="Pfam" id="PF01593">
    <property type="entry name" value="Amino_oxidase"/>
    <property type="match status" value="1"/>
</dbReference>
<dbReference type="Gene3D" id="3.50.50.60">
    <property type="entry name" value="FAD/NAD(P)-binding domain"/>
    <property type="match status" value="1"/>
</dbReference>
<dbReference type="AlphaFoldDB" id="A0A1G4J6C5"/>
<dbReference type="EMBL" id="LT598466">
    <property type="protein sequence ID" value="SCU85266.1"/>
    <property type="molecule type" value="Genomic_DNA"/>
</dbReference>
<dbReference type="SUPFAM" id="SSF51905">
    <property type="entry name" value="FAD/NAD(P)-binding domain"/>
    <property type="match status" value="1"/>
</dbReference>
<dbReference type="PANTHER" id="PTHR10742:SF410">
    <property type="entry name" value="LYSINE-SPECIFIC HISTONE DEMETHYLASE 2"/>
    <property type="match status" value="1"/>
</dbReference>
<dbReference type="STRING" id="1230905.A0A1G4J6C5"/>